<dbReference type="FunFam" id="1.10.10.10:FF:000141">
    <property type="entry name" value="vacuolar protein-sorting-associated protein 25"/>
    <property type="match status" value="1"/>
</dbReference>
<dbReference type="PANTHER" id="PTHR13149:SF0">
    <property type="entry name" value="VACUOLAR PROTEIN-SORTING-ASSOCIATED PROTEIN 25"/>
    <property type="match status" value="1"/>
</dbReference>
<dbReference type="Pfam" id="PF05871">
    <property type="entry name" value="ESCRT-II"/>
    <property type="match status" value="1"/>
</dbReference>
<dbReference type="InterPro" id="IPR036390">
    <property type="entry name" value="WH_DNA-bd_sf"/>
</dbReference>
<dbReference type="Gene3D" id="1.10.10.570">
    <property type="entry name" value="Winged helix' DNA-binding domain. Chain C. Domain 1"/>
    <property type="match status" value="1"/>
</dbReference>
<evidence type="ECO:0000256" key="3">
    <source>
        <dbReference type="ARBA" id="ARBA00022448"/>
    </source>
</evidence>
<dbReference type="InterPro" id="IPR008570">
    <property type="entry name" value="ESCRT-II_cplx_Vps25-sub"/>
</dbReference>
<proteinExistence type="inferred from homology"/>
<dbReference type="GO" id="GO:0043328">
    <property type="term" value="P:protein transport to vacuole involved in ubiquitin-dependent protein catabolic process via the multivesicular body sorting pathway"/>
    <property type="evidence" value="ECO:0007669"/>
    <property type="project" value="TreeGrafter"/>
</dbReference>
<dbReference type="GO" id="GO:0042803">
    <property type="term" value="F:protein homodimerization activity"/>
    <property type="evidence" value="ECO:0007669"/>
    <property type="project" value="TreeGrafter"/>
</dbReference>
<dbReference type="InterPro" id="IPR014041">
    <property type="entry name" value="ESCRT-II_cplx_Vps25-sub_N"/>
</dbReference>
<dbReference type="InterPro" id="IPR036388">
    <property type="entry name" value="WH-like_DNA-bd_sf"/>
</dbReference>
<dbReference type="SUPFAM" id="SSF46785">
    <property type="entry name" value="Winged helix' DNA-binding domain"/>
    <property type="match status" value="2"/>
</dbReference>
<keyword evidence="4" id="KW-0653">Protein transport</keyword>
<dbReference type="GO" id="GO:0000814">
    <property type="term" value="C:ESCRT II complex"/>
    <property type="evidence" value="ECO:0007669"/>
    <property type="project" value="InterPro"/>
</dbReference>
<name>A0AA38I1H8_9CUCU</name>
<gene>
    <name evidence="6" type="ORF">Zmor_019754</name>
</gene>
<comment type="similarity">
    <text evidence="1">Belongs to the VPS25 family.</text>
</comment>
<dbReference type="Gene3D" id="1.10.10.10">
    <property type="entry name" value="Winged helix-like DNA-binding domain superfamily/Winged helix DNA-binding domain"/>
    <property type="match status" value="1"/>
</dbReference>
<dbReference type="GO" id="GO:0005198">
    <property type="term" value="F:structural molecule activity"/>
    <property type="evidence" value="ECO:0007669"/>
    <property type="project" value="TreeGrafter"/>
</dbReference>
<evidence type="ECO:0000313" key="6">
    <source>
        <dbReference type="EMBL" id="KAJ3647905.1"/>
    </source>
</evidence>
<accession>A0AA38I1H8</accession>
<evidence type="ECO:0000256" key="5">
    <source>
        <dbReference type="ARBA" id="ARBA00030094"/>
    </source>
</evidence>
<organism evidence="6 7">
    <name type="scientific">Zophobas morio</name>
    <dbReference type="NCBI Taxonomy" id="2755281"/>
    <lineage>
        <taxon>Eukaryota</taxon>
        <taxon>Metazoa</taxon>
        <taxon>Ecdysozoa</taxon>
        <taxon>Arthropoda</taxon>
        <taxon>Hexapoda</taxon>
        <taxon>Insecta</taxon>
        <taxon>Pterygota</taxon>
        <taxon>Neoptera</taxon>
        <taxon>Endopterygota</taxon>
        <taxon>Coleoptera</taxon>
        <taxon>Polyphaga</taxon>
        <taxon>Cucujiformia</taxon>
        <taxon>Tenebrionidae</taxon>
        <taxon>Zophobas</taxon>
    </lineage>
</organism>
<sequence length="177" mass="20533">MSETEVEWPWQYAFPPFFTLQPHPETRSKQVSAWKSLILEYCQKNKLFIIDVREAHQLPLFHNSAINRKLDPTVVVSILSELSKSGNAGALDKAKHRWEIYWHTLEEWAAMIYDHVCDNGMQNSVLTLFELSQGEDVQDKEFAGIHTDVLIKALRVLEGERKCELILSDEEQGVKFF</sequence>
<keyword evidence="7" id="KW-1185">Reference proteome</keyword>
<evidence type="ECO:0000313" key="7">
    <source>
        <dbReference type="Proteomes" id="UP001168821"/>
    </source>
</evidence>
<evidence type="ECO:0000256" key="4">
    <source>
        <dbReference type="ARBA" id="ARBA00022927"/>
    </source>
</evidence>
<protein>
    <recommendedName>
        <fullName evidence="2">Vacuolar protein-sorting-associated protein 25</fullName>
    </recommendedName>
    <alternativeName>
        <fullName evidence="5">ESCRT-II complex subunit VPS25</fullName>
    </alternativeName>
</protein>
<dbReference type="PANTHER" id="PTHR13149">
    <property type="entry name" value="VACUOLAR PROTEIN SORTING-ASSOCIATED PROTEIN VPS25"/>
    <property type="match status" value="1"/>
</dbReference>
<evidence type="ECO:0000256" key="1">
    <source>
        <dbReference type="ARBA" id="ARBA00009674"/>
    </source>
</evidence>
<reference evidence="6" key="1">
    <citation type="journal article" date="2023" name="G3 (Bethesda)">
        <title>Whole genome assemblies of Zophobas morio and Tenebrio molitor.</title>
        <authorList>
            <person name="Kaur S."/>
            <person name="Stinson S.A."/>
            <person name="diCenzo G.C."/>
        </authorList>
    </citation>
    <scope>NUCLEOTIDE SEQUENCE</scope>
    <source>
        <strain evidence="6">QUZm001</strain>
    </source>
</reference>
<dbReference type="AlphaFoldDB" id="A0AA38I1H8"/>
<evidence type="ECO:0000256" key="2">
    <source>
        <dbReference type="ARBA" id="ARBA00017934"/>
    </source>
</evidence>
<keyword evidence="3" id="KW-0813">Transport</keyword>
<comment type="caution">
    <text evidence="6">The sequence shown here is derived from an EMBL/GenBank/DDBJ whole genome shotgun (WGS) entry which is preliminary data.</text>
</comment>
<dbReference type="EMBL" id="JALNTZ010000006">
    <property type="protein sequence ID" value="KAJ3647905.1"/>
    <property type="molecule type" value="Genomic_DNA"/>
</dbReference>
<dbReference type="FunFam" id="1.10.10.570:FF:000002">
    <property type="entry name" value="Vacuolar protein sorting-associated protein 25"/>
    <property type="match status" value="1"/>
</dbReference>
<dbReference type="Proteomes" id="UP001168821">
    <property type="component" value="Unassembled WGS sequence"/>
</dbReference>
<dbReference type="GO" id="GO:0016236">
    <property type="term" value="P:macroautophagy"/>
    <property type="evidence" value="ECO:0007669"/>
    <property type="project" value="UniProtKB-ARBA"/>
</dbReference>